<keyword evidence="5" id="KW-1133">Transmembrane helix</keyword>
<keyword evidence="1" id="KW-0637">Prenyltransferase</keyword>
<keyword evidence="4" id="KW-0808">Transferase</keyword>
<keyword evidence="5" id="KW-0472">Membrane</keyword>
<dbReference type="SUPFAM" id="SSF52507">
    <property type="entry name" value="Homo-oligomeric flavin-containing Cys decarboxylases, HFCD"/>
    <property type="match status" value="1"/>
</dbReference>
<feature type="domain" description="Flavoprotein" evidence="6">
    <location>
        <begin position="12"/>
        <end position="139"/>
    </location>
</feature>
<organism evidence="7 8">
    <name type="scientific">Sclerotinia borealis (strain F-4128)</name>
    <dbReference type="NCBI Taxonomy" id="1432307"/>
    <lineage>
        <taxon>Eukaryota</taxon>
        <taxon>Fungi</taxon>
        <taxon>Dikarya</taxon>
        <taxon>Ascomycota</taxon>
        <taxon>Pezizomycotina</taxon>
        <taxon>Leotiomycetes</taxon>
        <taxon>Helotiales</taxon>
        <taxon>Sclerotiniaceae</taxon>
        <taxon>Sclerotinia</taxon>
    </lineage>
</organism>
<evidence type="ECO:0000256" key="4">
    <source>
        <dbReference type="ARBA" id="ARBA00022679"/>
    </source>
</evidence>
<dbReference type="NCBIfam" id="TIGR00421">
    <property type="entry name" value="ubiX_pad"/>
    <property type="match status" value="1"/>
</dbReference>
<dbReference type="EMBL" id="AYSA01000554">
    <property type="protein sequence ID" value="ESZ91007.1"/>
    <property type="molecule type" value="Genomic_DNA"/>
</dbReference>
<dbReference type="InterPro" id="IPR003382">
    <property type="entry name" value="Flavoprotein"/>
</dbReference>
<dbReference type="InterPro" id="IPR036551">
    <property type="entry name" value="Flavin_trans-like"/>
</dbReference>
<keyword evidence="3" id="KW-0288">FMN</keyword>
<keyword evidence="2" id="KW-0285">Flavoprotein</keyword>
<dbReference type="OrthoDB" id="5126881at2759"/>
<reference evidence="7 8" key="1">
    <citation type="journal article" date="2014" name="Genome Announc.">
        <title>Draft genome sequence of Sclerotinia borealis, a psychrophilic plant pathogenic fungus.</title>
        <authorList>
            <person name="Mardanov A.V."/>
            <person name="Beletsky A.V."/>
            <person name="Kadnikov V.V."/>
            <person name="Ignatov A.N."/>
            <person name="Ravin N.V."/>
        </authorList>
    </citation>
    <scope>NUCLEOTIDE SEQUENCE [LARGE SCALE GENOMIC DNA]</scope>
    <source>
        <strain evidence="8">F-4157</strain>
    </source>
</reference>
<dbReference type="HOGENOM" id="CLU_1489836_0_0_1"/>
<accession>W9C2J3</accession>
<sequence>MELRTASNNDEKRIVIGMTGATGAILGIKLLITLRRLNVETQLVISQWAEATMKYETDYTPANVRALADHVHSNHDQAAPISSGSFHANGMIIFPCSMKTLAAVNAEYCDDLISRAADVMLKERRRLVLAVRETPLSEIHKYVGCHEGWGNHLSGNASVLYKTWLDRRSGRPDGGENVRFV</sequence>
<feature type="transmembrane region" description="Helical" evidence="5">
    <location>
        <begin position="14"/>
        <end position="32"/>
    </location>
</feature>
<evidence type="ECO:0000256" key="3">
    <source>
        <dbReference type="ARBA" id="ARBA00022643"/>
    </source>
</evidence>
<dbReference type="STRING" id="1432307.W9C2J3"/>
<dbReference type="InterPro" id="IPR004507">
    <property type="entry name" value="UbiX-like"/>
</dbReference>
<evidence type="ECO:0000313" key="7">
    <source>
        <dbReference type="EMBL" id="ESZ91007.1"/>
    </source>
</evidence>
<evidence type="ECO:0000313" key="8">
    <source>
        <dbReference type="Proteomes" id="UP000019487"/>
    </source>
</evidence>
<evidence type="ECO:0000256" key="1">
    <source>
        <dbReference type="ARBA" id="ARBA00022602"/>
    </source>
</evidence>
<proteinExistence type="predicted"/>
<dbReference type="Proteomes" id="UP000019487">
    <property type="component" value="Unassembled WGS sequence"/>
</dbReference>
<evidence type="ECO:0000256" key="2">
    <source>
        <dbReference type="ARBA" id="ARBA00022630"/>
    </source>
</evidence>
<dbReference type="GO" id="GO:0004659">
    <property type="term" value="F:prenyltransferase activity"/>
    <property type="evidence" value="ECO:0007669"/>
    <property type="project" value="UniProtKB-KW"/>
</dbReference>
<dbReference type="Gene3D" id="3.40.50.1950">
    <property type="entry name" value="Flavin prenyltransferase-like"/>
    <property type="match status" value="1"/>
</dbReference>
<comment type="caution">
    <text evidence="7">The sequence shown here is derived from an EMBL/GenBank/DDBJ whole genome shotgun (WGS) entry which is preliminary data.</text>
</comment>
<dbReference type="Pfam" id="PF02441">
    <property type="entry name" value="Flavoprotein"/>
    <property type="match status" value="1"/>
</dbReference>
<evidence type="ECO:0000256" key="5">
    <source>
        <dbReference type="SAM" id="Phobius"/>
    </source>
</evidence>
<gene>
    <name evidence="7" type="ORF">SBOR_8611</name>
</gene>
<keyword evidence="5" id="KW-0812">Transmembrane</keyword>
<dbReference type="AlphaFoldDB" id="W9C2J3"/>
<keyword evidence="8" id="KW-1185">Reference proteome</keyword>
<protein>
    <submittedName>
        <fullName evidence="7">Phenylacrylic acid decarboxylase</fullName>
    </submittedName>
</protein>
<evidence type="ECO:0000259" key="6">
    <source>
        <dbReference type="Pfam" id="PF02441"/>
    </source>
</evidence>
<name>W9C2J3_SCLBF</name>